<evidence type="ECO:0000313" key="5">
    <source>
        <dbReference type="Proteomes" id="UP000036403"/>
    </source>
</evidence>
<dbReference type="SUPFAM" id="SSF57756">
    <property type="entry name" value="Retrovirus zinc finger-like domains"/>
    <property type="match status" value="1"/>
</dbReference>
<dbReference type="PaxDb" id="67767-A0A0J7KTV0"/>
<feature type="region of interest" description="Disordered" evidence="2">
    <location>
        <begin position="231"/>
        <end position="251"/>
    </location>
</feature>
<gene>
    <name evidence="4" type="ORF">RF55_6216</name>
</gene>
<dbReference type="PROSITE" id="PS50158">
    <property type="entry name" value="ZF_CCHC"/>
    <property type="match status" value="1"/>
</dbReference>
<keyword evidence="1" id="KW-0863">Zinc-finger</keyword>
<evidence type="ECO:0000259" key="3">
    <source>
        <dbReference type="PROSITE" id="PS50158"/>
    </source>
</evidence>
<accession>A0A0J7KTV0</accession>
<keyword evidence="5" id="KW-1185">Reference proteome</keyword>
<feature type="domain" description="CCHC-type" evidence="3">
    <location>
        <begin position="35"/>
        <end position="50"/>
    </location>
</feature>
<dbReference type="OrthoDB" id="7701518at2759"/>
<keyword evidence="1" id="KW-0862">Zinc</keyword>
<reference evidence="4 5" key="1">
    <citation type="submission" date="2015-04" db="EMBL/GenBank/DDBJ databases">
        <title>Lasius niger genome sequencing.</title>
        <authorList>
            <person name="Konorov E.A."/>
            <person name="Nikitin M.A."/>
            <person name="Kirill M.V."/>
            <person name="Chang P."/>
        </authorList>
    </citation>
    <scope>NUCLEOTIDE SEQUENCE [LARGE SCALE GENOMIC DNA]</scope>
    <source>
        <tissue evidence="4">Whole</tissue>
    </source>
</reference>
<dbReference type="Proteomes" id="UP000036403">
    <property type="component" value="Unassembled WGS sequence"/>
</dbReference>
<dbReference type="GO" id="GO:0003676">
    <property type="term" value="F:nucleic acid binding"/>
    <property type="evidence" value="ECO:0007669"/>
    <property type="project" value="InterPro"/>
</dbReference>
<comment type="caution">
    <text evidence="4">The sequence shown here is derived from an EMBL/GenBank/DDBJ whole genome shotgun (WGS) entry which is preliminary data.</text>
</comment>
<name>A0A0J7KTV0_LASNI</name>
<dbReference type="InterPro" id="IPR036875">
    <property type="entry name" value="Znf_CCHC_sf"/>
</dbReference>
<dbReference type="GO" id="GO:0008270">
    <property type="term" value="F:zinc ion binding"/>
    <property type="evidence" value="ECO:0007669"/>
    <property type="project" value="UniProtKB-KW"/>
</dbReference>
<dbReference type="AlphaFoldDB" id="A0A0J7KTV0"/>
<proteinExistence type="predicted"/>
<feature type="compositionally biased region" description="Polar residues" evidence="2">
    <location>
        <begin position="56"/>
        <end position="80"/>
    </location>
</feature>
<keyword evidence="1" id="KW-0479">Metal-binding</keyword>
<feature type="compositionally biased region" description="Polar residues" evidence="2">
    <location>
        <begin position="238"/>
        <end position="251"/>
    </location>
</feature>
<dbReference type="SMART" id="SM00343">
    <property type="entry name" value="ZnF_C2HC"/>
    <property type="match status" value="1"/>
</dbReference>
<evidence type="ECO:0000256" key="1">
    <source>
        <dbReference type="PROSITE-ProRule" id="PRU00047"/>
    </source>
</evidence>
<feature type="compositionally biased region" description="Polar residues" evidence="2">
    <location>
        <begin position="103"/>
        <end position="122"/>
    </location>
</feature>
<sequence length="251" mass="28761">MYVRPQDVQKIPENMQINYDNTTYWIYLSTEKLSCFLCKEEGHLAKYCKNIELNLQNSPPINDSKQQSTNITTESNQMETNVLLKPKESDPPSIIGIKRPLSSDASTASNQEESKDTNTQSDNIDKIRKTKKKAKRQQIASKMDITQQLQPAKEYLTTNEKKYSLNFNDFAEFLLNTYGNSNITEIAHKYTNDLTALNNMLTDTYGLISERNLKSRITRIKKYLRQPTDDNIEEVSSDAGSSVDDNVTQSY</sequence>
<dbReference type="STRING" id="67767.A0A0J7KTV0"/>
<feature type="region of interest" description="Disordered" evidence="2">
    <location>
        <begin position="56"/>
        <end position="145"/>
    </location>
</feature>
<dbReference type="EMBL" id="LBMM01003314">
    <property type="protein sequence ID" value="KMQ93669.1"/>
    <property type="molecule type" value="Genomic_DNA"/>
</dbReference>
<dbReference type="InterPro" id="IPR001878">
    <property type="entry name" value="Znf_CCHC"/>
</dbReference>
<organism evidence="4 5">
    <name type="scientific">Lasius niger</name>
    <name type="common">Black garden ant</name>
    <dbReference type="NCBI Taxonomy" id="67767"/>
    <lineage>
        <taxon>Eukaryota</taxon>
        <taxon>Metazoa</taxon>
        <taxon>Ecdysozoa</taxon>
        <taxon>Arthropoda</taxon>
        <taxon>Hexapoda</taxon>
        <taxon>Insecta</taxon>
        <taxon>Pterygota</taxon>
        <taxon>Neoptera</taxon>
        <taxon>Endopterygota</taxon>
        <taxon>Hymenoptera</taxon>
        <taxon>Apocrita</taxon>
        <taxon>Aculeata</taxon>
        <taxon>Formicoidea</taxon>
        <taxon>Formicidae</taxon>
        <taxon>Formicinae</taxon>
        <taxon>Lasius</taxon>
        <taxon>Lasius</taxon>
    </lineage>
</organism>
<evidence type="ECO:0000256" key="2">
    <source>
        <dbReference type="SAM" id="MobiDB-lite"/>
    </source>
</evidence>
<protein>
    <submittedName>
        <fullName evidence="4">Silent chromatin protein esc1-like protein</fullName>
    </submittedName>
</protein>
<evidence type="ECO:0000313" key="4">
    <source>
        <dbReference type="EMBL" id="KMQ93669.1"/>
    </source>
</evidence>